<dbReference type="SUPFAM" id="SSF88713">
    <property type="entry name" value="Glycoside hydrolase/deacetylase"/>
    <property type="match status" value="1"/>
</dbReference>
<sequence>MMKILYLIFPVLLCVVFYFRLYLFLFPKNRLIILMYHQIAEESTEDLIVSLKNLEKQFEYLNRKKYTSKFFSELNIPSPKSIIITFDDGYKNNEIYLPSLLEKYKLKATIFIPTEFIQKGYKNNVMMTFEEIRQLNSKYFDIALHSHSHQNFRNISADFIEKDLEKNMQILDEEKIEYSKVLAYPYGKYPKKNPGKQALFSVLKHLNILYAVRIGNKINYFPTQKPYELCRIDIKGTDTLIHFKLKLIFGRLKMF</sequence>
<dbReference type="Pfam" id="PF01522">
    <property type="entry name" value="Polysacc_deac_1"/>
    <property type="match status" value="1"/>
</dbReference>
<dbReference type="PROSITE" id="PS51677">
    <property type="entry name" value="NODB"/>
    <property type="match status" value="1"/>
</dbReference>
<comment type="subcellular location">
    <subcellularLocation>
        <location evidence="1">Secreted</location>
    </subcellularLocation>
</comment>
<evidence type="ECO:0000313" key="6">
    <source>
        <dbReference type="Proteomes" id="UP000830552"/>
    </source>
</evidence>
<keyword evidence="3" id="KW-0812">Transmembrane</keyword>
<keyword evidence="3" id="KW-0472">Membrane</keyword>
<feature type="domain" description="NodB homology" evidence="4">
    <location>
        <begin position="80"/>
        <end position="255"/>
    </location>
</feature>
<keyword evidence="3" id="KW-1133">Transmembrane helix</keyword>
<reference evidence="5" key="1">
    <citation type="submission" date="2022-04" db="EMBL/GenBank/DDBJ databases">
        <title>Evolutionary, genomic, and biogeographic characterization of Chryseobacterium nepalense represented by a plastic-degrading bacterium AC3.</title>
        <authorList>
            <person name="Yin Z."/>
            <person name="Liu X."/>
            <person name="Wang D."/>
            <person name="Xie Z."/>
        </authorList>
    </citation>
    <scope>NUCLEOTIDE SEQUENCE</scope>
    <source>
        <strain evidence="5">AC3</strain>
    </source>
</reference>
<dbReference type="InterPro" id="IPR051398">
    <property type="entry name" value="Polysacch_Deacetylase"/>
</dbReference>
<organism evidence="5 6">
    <name type="scientific">Chryseobacterium nepalense</name>
    <dbReference type="NCBI Taxonomy" id="1854498"/>
    <lineage>
        <taxon>Bacteria</taxon>
        <taxon>Pseudomonadati</taxon>
        <taxon>Bacteroidota</taxon>
        <taxon>Flavobacteriia</taxon>
        <taxon>Flavobacteriales</taxon>
        <taxon>Weeksellaceae</taxon>
        <taxon>Chryseobacterium group</taxon>
        <taxon>Chryseobacterium</taxon>
    </lineage>
</organism>
<name>A0ABY4K1M6_9FLAO</name>
<dbReference type="InterPro" id="IPR002509">
    <property type="entry name" value="NODB_dom"/>
</dbReference>
<dbReference type="Proteomes" id="UP000830552">
    <property type="component" value="Chromosome"/>
</dbReference>
<evidence type="ECO:0000259" key="4">
    <source>
        <dbReference type="PROSITE" id="PS51677"/>
    </source>
</evidence>
<evidence type="ECO:0000256" key="2">
    <source>
        <dbReference type="ARBA" id="ARBA00022729"/>
    </source>
</evidence>
<proteinExistence type="predicted"/>
<keyword evidence="2" id="KW-0732">Signal</keyword>
<accession>A0ABY4K1M6</accession>
<dbReference type="RefSeq" id="WP_248388627.1">
    <property type="nucleotide sequence ID" value="NZ_CP096203.1"/>
</dbReference>
<feature type="transmembrane region" description="Helical" evidence="3">
    <location>
        <begin position="6"/>
        <end position="26"/>
    </location>
</feature>
<evidence type="ECO:0000256" key="3">
    <source>
        <dbReference type="SAM" id="Phobius"/>
    </source>
</evidence>
<dbReference type="Gene3D" id="3.20.20.370">
    <property type="entry name" value="Glycoside hydrolase/deacetylase"/>
    <property type="match status" value="1"/>
</dbReference>
<dbReference type="CDD" id="cd10918">
    <property type="entry name" value="CE4_NodB_like_5s_6s"/>
    <property type="match status" value="1"/>
</dbReference>
<protein>
    <submittedName>
        <fullName evidence="5">Polysaccharide deacetylase family protein</fullName>
    </submittedName>
</protein>
<dbReference type="InterPro" id="IPR011330">
    <property type="entry name" value="Glyco_hydro/deAcase_b/a-brl"/>
</dbReference>
<gene>
    <name evidence="5" type="ORF">M0D58_09285</name>
</gene>
<evidence type="ECO:0000313" key="5">
    <source>
        <dbReference type="EMBL" id="UPQ74246.1"/>
    </source>
</evidence>
<evidence type="ECO:0000256" key="1">
    <source>
        <dbReference type="ARBA" id="ARBA00004613"/>
    </source>
</evidence>
<dbReference type="PANTHER" id="PTHR34216:SF3">
    <property type="entry name" value="POLY-BETA-1,6-N-ACETYL-D-GLUCOSAMINE N-DEACETYLASE"/>
    <property type="match status" value="1"/>
</dbReference>
<dbReference type="EMBL" id="CP096203">
    <property type="protein sequence ID" value="UPQ74246.1"/>
    <property type="molecule type" value="Genomic_DNA"/>
</dbReference>
<dbReference type="PANTHER" id="PTHR34216">
    <property type="match status" value="1"/>
</dbReference>
<keyword evidence="6" id="KW-1185">Reference proteome</keyword>